<evidence type="ECO:0000256" key="5">
    <source>
        <dbReference type="ARBA" id="ARBA00022475"/>
    </source>
</evidence>
<comment type="function">
    <text evidence="9">Transmembrane (T) component of an energy-coupling factor (ECF) ABC-transporter complex. Unlike classic ABC transporters this ECF transporter provides the energy necessary to transport a number of different substrates.</text>
</comment>
<dbReference type="Pfam" id="PF02361">
    <property type="entry name" value="CbiQ"/>
    <property type="match status" value="1"/>
</dbReference>
<evidence type="ECO:0000256" key="1">
    <source>
        <dbReference type="ARBA" id="ARBA00004651"/>
    </source>
</evidence>
<dbReference type="InterPro" id="IPR024919">
    <property type="entry name" value="EcfT"/>
</dbReference>
<evidence type="ECO:0000256" key="9">
    <source>
        <dbReference type="HAMAP-Rule" id="MF_01461"/>
    </source>
</evidence>
<evidence type="ECO:0000256" key="8">
    <source>
        <dbReference type="ARBA" id="ARBA00023136"/>
    </source>
</evidence>
<feature type="transmembrane region" description="Helical" evidence="9">
    <location>
        <begin position="72"/>
        <end position="94"/>
    </location>
</feature>
<proteinExistence type="inferred from homology"/>
<dbReference type="PANTHER" id="PTHR33514">
    <property type="entry name" value="PROTEIN ABCI12, CHLOROPLASTIC"/>
    <property type="match status" value="1"/>
</dbReference>
<protein>
    <recommendedName>
        <fullName evidence="3 9">Energy-coupling factor transporter transmembrane protein EcfT</fullName>
        <shortName evidence="9">ECF transporter T component EcfT</shortName>
    </recommendedName>
</protein>
<name>A0AA45WR70_9BACL</name>
<dbReference type="AlphaFoldDB" id="A0AA45WR70"/>
<keyword evidence="7 9" id="KW-1133">Transmembrane helix</keyword>
<dbReference type="GO" id="GO:0005886">
    <property type="term" value="C:plasma membrane"/>
    <property type="evidence" value="ECO:0007669"/>
    <property type="project" value="UniProtKB-SubCell"/>
</dbReference>
<keyword evidence="4 9" id="KW-0813">Transport</keyword>
<dbReference type="InterPro" id="IPR003339">
    <property type="entry name" value="ABC/ECF_trnsptr_transmembrane"/>
</dbReference>
<dbReference type="Proteomes" id="UP001157946">
    <property type="component" value="Unassembled WGS sequence"/>
</dbReference>
<sequence>MTPVVIGQYVPVDSFLHRLDPRGKLVFVFAFMFLVLFVDRWPSYLLLTLFVLLAVKGARIPLALFLRAVKPILFLIILTSLLHLFTTKGGGVLLQTPLFSVHEAGVEQAVLMSLRLFVLMATATLLTCTTSPMEITNAIEQLLRPLTKVRVPVHELAMMMSIALRFIPTLWGETQKIKKAQMARGVDFEAGSLFRRIMNHIPILIPLLISSFRRAEDLAMAMEARGYRGGEGRTRWRELTFARRDLWLIPTAATLWLALWYLEK</sequence>
<evidence type="ECO:0000256" key="3">
    <source>
        <dbReference type="ARBA" id="ARBA00014042"/>
    </source>
</evidence>
<keyword evidence="6 9" id="KW-0812">Transmembrane</keyword>
<gene>
    <name evidence="9" type="primary">ecfT</name>
    <name evidence="10" type="ORF">SAMN06265361_10713</name>
</gene>
<comment type="subcellular location">
    <subcellularLocation>
        <location evidence="1 9">Cell membrane</location>
        <topology evidence="1 9">Multi-pass membrane protein</topology>
    </subcellularLocation>
</comment>
<evidence type="ECO:0000256" key="2">
    <source>
        <dbReference type="ARBA" id="ARBA00005660"/>
    </source>
</evidence>
<organism evidence="10 11">
    <name type="scientific">Laceyella tengchongensis</name>
    <dbReference type="NCBI Taxonomy" id="574699"/>
    <lineage>
        <taxon>Bacteria</taxon>
        <taxon>Bacillati</taxon>
        <taxon>Bacillota</taxon>
        <taxon>Bacilli</taxon>
        <taxon>Bacillales</taxon>
        <taxon>Thermoactinomycetaceae</taxon>
        <taxon>Laceyella</taxon>
    </lineage>
</organism>
<accession>A0AA45WR70</accession>
<dbReference type="HAMAP" id="MF_01461">
    <property type="entry name" value="EcfT"/>
    <property type="match status" value="1"/>
</dbReference>
<dbReference type="PANTHER" id="PTHR33514:SF13">
    <property type="entry name" value="PROTEIN ABCI12, CHLOROPLASTIC"/>
    <property type="match status" value="1"/>
</dbReference>
<keyword evidence="8 9" id="KW-0472">Membrane</keyword>
<dbReference type="GO" id="GO:0022857">
    <property type="term" value="F:transmembrane transporter activity"/>
    <property type="evidence" value="ECO:0007669"/>
    <property type="project" value="UniProtKB-UniRule"/>
</dbReference>
<evidence type="ECO:0000256" key="7">
    <source>
        <dbReference type="ARBA" id="ARBA00022989"/>
    </source>
</evidence>
<feature type="transmembrane region" description="Helical" evidence="9">
    <location>
        <begin position="246"/>
        <end position="262"/>
    </location>
</feature>
<keyword evidence="11" id="KW-1185">Reference proteome</keyword>
<dbReference type="RefSeq" id="WP_102991342.1">
    <property type="nucleotide sequence ID" value="NZ_FXTU01000007.1"/>
</dbReference>
<feature type="transmembrane region" description="Helical" evidence="9">
    <location>
        <begin position="45"/>
        <end position="66"/>
    </location>
</feature>
<evidence type="ECO:0000256" key="6">
    <source>
        <dbReference type="ARBA" id="ARBA00022692"/>
    </source>
</evidence>
<keyword evidence="5 9" id="KW-1003">Cell membrane</keyword>
<comment type="caution">
    <text evidence="10">The sequence shown here is derived from an EMBL/GenBank/DDBJ whole genome shotgun (WGS) entry which is preliminary data.</text>
</comment>
<feature type="transmembrane region" description="Helical" evidence="9">
    <location>
        <begin position="21"/>
        <end position="38"/>
    </location>
</feature>
<dbReference type="CDD" id="cd16914">
    <property type="entry name" value="EcfT"/>
    <property type="match status" value="1"/>
</dbReference>
<feature type="transmembrane region" description="Helical" evidence="9">
    <location>
        <begin position="114"/>
        <end position="133"/>
    </location>
</feature>
<comment type="subunit">
    <text evidence="9">Forms a stable energy-coupling factor (ECF) transporter complex composed of 2 membrane-embedded substrate-binding proteins (S component), 2 ATP-binding proteins (A component) and 2 transmembrane proteins (T component).</text>
</comment>
<reference evidence="10" key="1">
    <citation type="submission" date="2017-05" db="EMBL/GenBank/DDBJ databases">
        <authorList>
            <person name="Varghese N."/>
            <person name="Submissions S."/>
        </authorList>
    </citation>
    <scope>NUCLEOTIDE SEQUENCE</scope>
    <source>
        <strain evidence="10">DSM 45262</strain>
    </source>
</reference>
<evidence type="ECO:0000313" key="11">
    <source>
        <dbReference type="Proteomes" id="UP001157946"/>
    </source>
</evidence>
<evidence type="ECO:0000256" key="4">
    <source>
        <dbReference type="ARBA" id="ARBA00022448"/>
    </source>
</evidence>
<comment type="similarity">
    <text evidence="2 9">Belongs to the energy-coupling factor EcfT family.</text>
</comment>
<dbReference type="EMBL" id="FXTU01000007">
    <property type="protein sequence ID" value="SMP30087.1"/>
    <property type="molecule type" value="Genomic_DNA"/>
</dbReference>
<evidence type="ECO:0000313" key="10">
    <source>
        <dbReference type="EMBL" id="SMP30087.1"/>
    </source>
</evidence>